<reference evidence="1 2" key="1">
    <citation type="submission" date="2024-09" db="EMBL/GenBank/DDBJ databases">
        <authorList>
            <person name="Sun Q."/>
            <person name="Mori K."/>
        </authorList>
    </citation>
    <scope>NUCLEOTIDE SEQUENCE [LARGE SCALE GENOMIC DNA]</scope>
    <source>
        <strain evidence="1 2">NCAIM B.02415</strain>
    </source>
</reference>
<evidence type="ECO:0000313" key="1">
    <source>
        <dbReference type="EMBL" id="MFC0513102.1"/>
    </source>
</evidence>
<sequence>MVKIKDGYVMSSCEKTEFDRMNTLPRKTSGRVDYYFKPQTKYPPRIYVFMHAEIWCDRNRRPMGLYYAVPFLSRPMNRVEIEYHHFNIRLCYYQYGDWDKLIYAEEQEADELDKENPGSGTAFLEKLKSFTGTYSLIG</sequence>
<keyword evidence="2" id="KW-1185">Reference proteome</keyword>
<name>A0ABV6L160_9SPHI</name>
<organism evidence="1 2">
    <name type="scientific">Mucilaginibacter angelicae</name>
    <dbReference type="NCBI Taxonomy" id="869718"/>
    <lineage>
        <taxon>Bacteria</taxon>
        <taxon>Pseudomonadati</taxon>
        <taxon>Bacteroidota</taxon>
        <taxon>Sphingobacteriia</taxon>
        <taxon>Sphingobacteriales</taxon>
        <taxon>Sphingobacteriaceae</taxon>
        <taxon>Mucilaginibacter</taxon>
    </lineage>
</organism>
<accession>A0ABV6L160</accession>
<proteinExistence type="predicted"/>
<dbReference type="RefSeq" id="WP_377020975.1">
    <property type="nucleotide sequence ID" value="NZ_JBHLTS010000004.1"/>
</dbReference>
<comment type="caution">
    <text evidence="1">The sequence shown here is derived from an EMBL/GenBank/DDBJ whole genome shotgun (WGS) entry which is preliminary data.</text>
</comment>
<evidence type="ECO:0000313" key="2">
    <source>
        <dbReference type="Proteomes" id="UP001589828"/>
    </source>
</evidence>
<protein>
    <submittedName>
        <fullName evidence="1">Uncharacterized protein</fullName>
    </submittedName>
</protein>
<dbReference type="Proteomes" id="UP001589828">
    <property type="component" value="Unassembled WGS sequence"/>
</dbReference>
<gene>
    <name evidence="1" type="ORF">ACFFGT_02785</name>
</gene>
<dbReference type="EMBL" id="JBHLTS010000004">
    <property type="protein sequence ID" value="MFC0513102.1"/>
    <property type="molecule type" value="Genomic_DNA"/>
</dbReference>